<name>A0A365H282_9ACTN</name>
<reference evidence="2 3" key="1">
    <citation type="submission" date="2018-06" db="EMBL/GenBank/DDBJ databases">
        <title>Actinomadura craniellae sp. nov. isolated from marine sponge Craniella sp.</title>
        <authorList>
            <person name="Li L."/>
            <person name="Xu Q.H."/>
            <person name="Lin H.W."/>
            <person name="Lu Y.H."/>
        </authorList>
    </citation>
    <scope>NUCLEOTIDE SEQUENCE [LARGE SCALE GENOMIC DNA]</scope>
    <source>
        <strain evidence="2 3">LHW63021</strain>
    </source>
</reference>
<evidence type="ECO:0000313" key="3">
    <source>
        <dbReference type="Proteomes" id="UP000251891"/>
    </source>
</evidence>
<proteinExistence type="predicted"/>
<keyword evidence="2" id="KW-0808">Transferase</keyword>
<dbReference type="RefSeq" id="WP_111869908.1">
    <property type="nucleotide sequence ID" value="NZ_QLYX01000010.1"/>
</dbReference>
<evidence type="ECO:0000313" key="2">
    <source>
        <dbReference type="EMBL" id="RAY13215.1"/>
    </source>
</evidence>
<dbReference type="GO" id="GO:0016740">
    <property type="term" value="F:transferase activity"/>
    <property type="evidence" value="ECO:0007669"/>
    <property type="project" value="UniProtKB-KW"/>
</dbReference>
<dbReference type="Pfam" id="PF04230">
    <property type="entry name" value="PS_pyruv_trans"/>
    <property type="match status" value="1"/>
</dbReference>
<protein>
    <submittedName>
        <fullName evidence="2">Polysaccharide pyruvyl transferase family protein</fullName>
    </submittedName>
</protein>
<sequence>MRVLITGWPSFLDGEATAGDVLAMEAVHRAIATTGVPCDAAWSPVFRPAGPSLADASPDRYTHLVFACGPVQGEQIRRLHERYRHCRRIAVGVSVIDPSDSAVQGFHTVLARDGDGTEPRRDLAAEPSVPDVPVVGVLFAPRQPEYGPRRRHERVESEIISWLAERDCAPVPLDTRLDGRPGLNAATPAQFEAIVRRMDLVVTTRLHGLVLALKNGVPALAIDPVEGGAKVGAQARAWDWPAVVVAGPGTPALDVDALGRYWDWCLSGGAAARAWECAGPSESAADPVSLSADLLDALGLQPDLTG</sequence>
<gene>
    <name evidence="2" type="ORF">DPM19_22290</name>
</gene>
<organism evidence="2 3">
    <name type="scientific">Actinomadura craniellae</name>
    <dbReference type="NCBI Taxonomy" id="2231787"/>
    <lineage>
        <taxon>Bacteria</taxon>
        <taxon>Bacillati</taxon>
        <taxon>Actinomycetota</taxon>
        <taxon>Actinomycetes</taxon>
        <taxon>Streptosporangiales</taxon>
        <taxon>Thermomonosporaceae</taxon>
        <taxon>Actinomadura</taxon>
    </lineage>
</organism>
<keyword evidence="3" id="KW-1185">Reference proteome</keyword>
<evidence type="ECO:0000259" key="1">
    <source>
        <dbReference type="Pfam" id="PF04230"/>
    </source>
</evidence>
<dbReference type="Proteomes" id="UP000251891">
    <property type="component" value="Unassembled WGS sequence"/>
</dbReference>
<dbReference type="OrthoDB" id="1491277at2"/>
<dbReference type="EMBL" id="QLYX01000010">
    <property type="protein sequence ID" value="RAY13215.1"/>
    <property type="molecule type" value="Genomic_DNA"/>
</dbReference>
<dbReference type="InterPro" id="IPR007345">
    <property type="entry name" value="Polysacch_pyruvyl_Trfase"/>
</dbReference>
<dbReference type="AlphaFoldDB" id="A0A365H282"/>
<comment type="caution">
    <text evidence="2">The sequence shown here is derived from an EMBL/GenBank/DDBJ whole genome shotgun (WGS) entry which is preliminary data.</text>
</comment>
<feature type="domain" description="Polysaccharide pyruvyl transferase" evidence="1">
    <location>
        <begin position="186"/>
        <end position="223"/>
    </location>
</feature>
<accession>A0A365H282</accession>